<dbReference type="FunFam" id="2.40.10.10:FF:000034">
    <property type="entry name" value="Eupolytin"/>
    <property type="match status" value="1"/>
</dbReference>
<dbReference type="AlphaFoldDB" id="A0A1I8P2W7"/>
<dbReference type="GO" id="GO:0004252">
    <property type="term" value="F:serine-type endopeptidase activity"/>
    <property type="evidence" value="ECO:0007669"/>
    <property type="project" value="InterPro"/>
</dbReference>
<dbReference type="PROSITE" id="PS00134">
    <property type="entry name" value="TRYPSIN_HIS"/>
    <property type="match status" value="1"/>
</dbReference>
<dbReference type="Pfam" id="PF00089">
    <property type="entry name" value="Trypsin"/>
    <property type="match status" value="1"/>
</dbReference>
<evidence type="ECO:0000259" key="7">
    <source>
        <dbReference type="PROSITE" id="PS50240"/>
    </source>
</evidence>
<dbReference type="PANTHER" id="PTHR24276">
    <property type="entry name" value="POLYSERASE-RELATED"/>
    <property type="match status" value="1"/>
</dbReference>
<evidence type="ECO:0000313" key="8">
    <source>
        <dbReference type="EnsemblMetazoa" id="SCAU004311-PA"/>
    </source>
</evidence>
<comment type="similarity">
    <text evidence="1">Belongs to the peptidase S1 family.</text>
</comment>
<dbReference type="Proteomes" id="UP000095300">
    <property type="component" value="Unassembled WGS sequence"/>
</dbReference>
<dbReference type="InterPro" id="IPR033116">
    <property type="entry name" value="TRYPSIN_SER"/>
</dbReference>
<protein>
    <recommendedName>
        <fullName evidence="7">Peptidase S1 domain-containing protein</fullName>
    </recommendedName>
</protein>
<dbReference type="GO" id="GO:0006508">
    <property type="term" value="P:proteolysis"/>
    <property type="evidence" value="ECO:0007669"/>
    <property type="project" value="UniProtKB-KW"/>
</dbReference>
<dbReference type="STRING" id="35570.A0A1I8P2W7"/>
<dbReference type="KEGG" id="scac:106080592"/>
<accession>A0A1I8P2W7</accession>
<proteinExistence type="inferred from homology"/>
<dbReference type="VEuPathDB" id="VectorBase:SCAU004311"/>
<evidence type="ECO:0000313" key="9">
    <source>
        <dbReference type="Proteomes" id="UP000095300"/>
    </source>
</evidence>
<dbReference type="SMART" id="SM00020">
    <property type="entry name" value="Tryp_SPc"/>
    <property type="match status" value="1"/>
</dbReference>
<keyword evidence="3 6" id="KW-0378">Hydrolase</keyword>
<dbReference type="InterPro" id="IPR043504">
    <property type="entry name" value="Peptidase_S1_PA_chymotrypsin"/>
</dbReference>
<dbReference type="InterPro" id="IPR001254">
    <property type="entry name" value="Trypsin_dom"/>
</dbReference>
<dbReference type="InterPro" id="IPR009003">
    <property type="entry name" value="Peptidase_S1_PA"/>
</dbReference>
<name>A0A1I8P2W7_STOCA</name>
<dbReference type="OrthoDB" id="10051896at2759"/>
<dbReference type="Gene3D" id="2.40.10.10">
    <property type="entry name" value="Trypsin-like serine proteases"/>
    <property type="match status" value="1"/>
</dbReference>
<evidence type="ECO:0000256" key="1">
    <source>
        <dbReference type="ARBA" id="ARBA00007664"/>
    </source>
</evidence>
<organism evidence="8 9">
    <name type="scientific">Stomoxys calcitrans</name>
    <name type="common">Stable fly</name>
    <name type="synonym">Conops calcitrans</name>
    <dbReference type="NCBI Taxonomy" id="35570"/>
    <lineage>
        <taxon>Eukaryota</taxon>
        <taxon>Metazoa</taxon>
        <taxon>Ecdysozoa</taxon>
        <taxon>Arthropoda</taxon>
        <taxon>Hexapoda</taxon>
        <taxon>Insecta</taxon>
        <taxon>Pterygota</taxon>
        <taxon>Neoptera</taxon>
        <taxon>Endopterygota</taxon>
        <taxon>Diptera</taxon>
        <taxon>Brachycera</taxon>
        <taxon>Muscomorpha</taxon>
        <taxon>Muscoidea</taxon>
        <taxon>Muscidae</taxon>
        <taxon>Stomoxys</taxon>
    </lineage>
</organism>
<sequence length="270" mass="29754">MHLSQIWSYSKFDLHRVMMVKIFPFCILTLWLWRAAAARNATSIGQRIVGGEVTTISEEPYMVQILNQGTFSCGGCMIRQRYVLSAAHCFGGTRPADITVVAGATRLAETGIRRKVSDIFIPPRWNPNTMYMDVAVLKLAFPITDDRVQTIGLYSGNLNPGMMVKVNGWGRISEGGRISQQIRSVQVPVIDQDRCRKQYEDVIYIGKTMFCAGVLGSKDSCSGDSGGPVVFQNSVCGVVSFGVGCARDNFAGVYTRISEAIDFIRNALTK</sequence>
<feature type="domain" description="Peptidase S1" evidence="7">
    <location>
        <begin position="48"/>
        <end position="269"/>
    </location>
</feature>
<keyword evidence="2 6" id="KW-0645">Protease</keyword>
<dbReference type="CDD" id="cd00190">
    <property type="entry name" value="Tryp_SPc"/>
    <property type="match status" value="1"/>
</dbReference>
<dbReference type="InterPro" id="IPR018114">
    <property type="entry name" value="TRYPSIN_HIS"/>
</dbReference>
<dbReference type="PANTHER" id="PTHR24276:SF98">
    <property type="entry name" value="FI18310P1-RELATED"/>
    <property type="match status" value="1"/>
</dbReference>
<gene>
    <name evidence="8" type="primary">106080592</name>
</gene>
<dbReference type="EnsemblMetazoa" id="SCAU004311-RA">
    <property type="protein sequence ID" value="SCAU004311-PA"/>
    <property type="gene ID" value="SCAU004311"/>
</dbReference>
<evidence type="ECO:0000256" key="4">
    <source>
        <dbReference type="ARBA" id="ARBA00022825"/>
    </source>
</evidence>
<keyword evidence="4 6" id="KW-0720">Serine protease</keyword>
<dbReference type="InterPro" id="IPR001314">
    <property type="entry name" value="Peptidase_S1A"/>
</dbReference>
<dbReference type="PROSITE" id="PS50240">
    <property type="entry name" value="TRYPSIN_DOM"/>
    <property type="match status" value="1"/>
</dbReference>
<keyword evidence="5" id="KW-1015">Disulfide bond</keyword>
<evidence type="ECO:0000256" key="5">
    <source>
        <dbReference type="ARBA" id="ARBA00023157"/>
    </source>
</evidence>
<keyword evidence="9" id="KW-1185">Reference proteome</keyword>
<dbReference type="SUPFAM" id="SSF50494">
    <property type="entry name" value="Trypsin-like serine proteases"/>
    <property type="match status" value="1"/>
</dbReference>
<dbReference type="PROSITE" id="PS00135">
    <property type="entry name" value="TRYPSIN_SER"/>
    <property type="match status" value="1"/>
</dbReference>
<evidence type="ECO:0000256" key="6">
    <source>
        <dbReference type="RuleBase" id="RU363034"/>
    </source>
</evidence>
<reference evidence="8" key="1">
    <citation type="submission" date="2020-05" db="UniProtKB">
        <authorList>
            <consortium name="EnsemblMetazoa"/>
        </authorList>
    </citation>
    <scope>IDENTIFICATION</scope>
    <source>
        <strain evidence="8">USDA</strain>
    </source>
</reference>
<evidence type="ECO:0000256" key="2">
    <source>
        <dbReference type="ARBA" id="ARBA00022670"/>
    </source>
</evidence>
<evidence type="ECO:0000256" key="3">
    <source>
        <dbReference type="ARBA" id="ARBA00022801"/>
    </source>
</evidence>
<dbReference type="PRINTS" id="PR00722">
    <property type="entry name" value="CHYMOTRYPSIN"/>
</dbReference>
<dbReference type="InterPro" id="IPR050430">
    <property type="entry name" value="Peptidase_S1"/>
</dbReference>